<dbReference type="AlphaFoldDB" id="A0A4D6MTQ8"/>
<proteinExistence type="predicted"/>
<accession>A0A4D6MTQ8</accession>
<organism evidence="2 3">
    <name type="scientific">Vigna unguiculata</name>
    <name type="common">Cowpea</name>
    <dbReference type="NCBI Taxonomy" id="3917"/>
    <lineage>
        <taxon>Eukaryota</taxon>
        <taxon>Viridiplantae</taxon>
        <taxon>Streptophyta</taxon>
        <taxon>Embryophyta</taxon>
        <taxon>Tracheophyta</taxon>
        <taxon>Spermatophyta</taxon>
        <taxon>Magnoliopsida</taxon>
        <taxon>eudicotyledons</taxon>
        <taxon>Gunneridae</taxon>
        <taxon>Pentapetalae</taxon>
        <taxon>rosids</taxon>
        <taxon>fabids</taxon>
        <taxon>Fabales</taxon>
        <taxon>Fabaceae</taxon>
        <taxon>Papilionoideae</taxon>
        <taxon>50 kb inversion clade</taxon>
        <taxon>NPAAA clade</taxon>
        <taxon>indigoferoid/millettioid clade</taxon>
        <taxon>Phaseoleae</taxon>
        <taxon>Vigna</taxon>
    </lineage>
</organism>
<name>A0A4D6MTQ8_VIGUN</name>
<dbReference type="EMBL" id="CP039352">
    <property type="protein sequence ID" value="QCE03255.1"/>
    <property type="molecule type" value="Genomic_DNA"/>
</dbReference>
<keyword evidence="3" id="KW-1185">Reference proteome</keyword>
<dbReference type="Proteomes" id="UP000501690">
    <property type="component" value="Linkage Group LG8"/>
</dbReference>
<feature type="compositionally biased region" description="Gly residues" evidence="1">
    <location>
        <begin position="47"/>
        <end position="56"/>
    </location>
</feature>
<protein>
    <submittedName>
        <fullName evidence="2">Uncharacterized protein</fullName>
    </submittedName>
</protein>
<evidence type="ECO:0000313" key="2">
    <source>
        <dbReference type="EMBL" id="QCE03255.1"/>
    </source>
</evidence>
<evidence type="ECO:0000313" key="3">
    <source>
        <dbReference type="Proteomes" id="UP000501690"/>
    </source>
</evidence>
<reference evidence="2 3" key="1">
    <citation type="submission" date="2019-04" db="EMBL/GenBank/DDBJ databases">
        <title>An improved genome assembly and genetic linkage map for asparagus bean, Vigna unguiculata ssp. sesquipedialis.</title>
        <authorList>
            <person name="Xia Q."/>
            <person name="Zhang R."/>
            <person name="Dong Y."/>
        </authorList>
    </citation>
    <scope>NUCLEOTIDE SEQUENCE [LARGE SCALE GENOMIC DNA]</scope>
    <source>
        <tissue evidence="2">Leaf</tissue>
    </source>
</reference>
<sequence length="56" mass="5698">MLGVKSQICAEIPRNQKCASSDTAPSGGYRPPGDCDNVSKVLDLAAPGGGKGPARR</sequence>
<feature type="region of interest" description="Disordered" evidence="1">
    <location>
        <begin position="15"/>
        <end position="56"/>
    </location>
</feature>
<evidence type="ECO:0000256" key="1">
    <source>
        <dbReference type="SAM" id="MobiDB-lite"/>
    </source>
</evidence>
<gene>
    <name evidence="2" type="ORF">DEO72_LG8g1279</name>
</gene>